<sequence>INTGLLLTRNNWQWSCHRSALVLPCVSHIIQLASSCYSRPCRSKATSTIPSPVVAKHIGSLNEDGLTQLTDKEVMFDVNDLHNYLSD</sequence>
<organism evidence="1">
    <name type="scientific">Arion vulgaris</name>
    <dbReference type="NCBI Taxonomy" id="1028688"/>
    <lineage>
        <taxon>Eukaryota</taxon>
        <taxon>Metazoa</taxon>
        <taxon>Spiralia</taxon>
        <taxon>Lophotrochozoa</taxon>
        <taxon>Mollusca</taxon>
        <taxon>Gastropoda</taxon>
        <taxon>Heterobranchia</taxon>
        <taxon>Euthyneura</taxon>
        <taxon>Panpulmonata</taxon>
        <taxon>Eupulmonata</taxon>
        <taxon>Stylommatophora</taxon>
        <taxon>Helicina</taxon>
        <taxon>Arionoidea</taxon>
        <taxon>Arionidae</taxon>
        <taxon>Arion</taxon>
    </lineage>
</organism>
<protein>
    <submittedName>
        <fullName evidence="1">Uncharacterized protein</fullName>
    </submittedName>
</protein>
<accession>A0A0B7C133</accession>
<gene>
    <name evidence="1" type="primary">ORF220601</name>
</gene>
<proteinExistence type="predicted"/>
<dbReference type="EMBL" id="HACG01052303">
    <property type="protein sequence ID" value="CEK99174.1"/>
    <property type="molecule type" value="Transcribed_RNA"/>
</dbReference>
<dbReference type="AlphaFoldDB" id="A0A0B7C133"/>
<feature type="non-terminal residue" evidence="1">
    <location>
        <position position="87"/>
    </location>
</feature>
<feature type="non-terminal residue" evidence="1">
    <location>
        <position position="1"/>
    </location>
</feature>
<name>A0A0B7C133_9EUPU</name>
<reference evidence="1" key="1">
    <citation type="submission" date="2014-12" db="EMBL/GenBank/DDBJ databases">
        <title>Insight into the proteome of Arion vulgaris.</title>
        <authorList>
            <person name="Aradska J."/>
            <person name="Bulat T."/>
            <person name="Smidak R."/>
            <person name="Sarate P."/>
            <person name="Gangsoo J."/>
            <person name="Sialana F."/>
            <person name="Bilban M."/>
            <person name="Lubec G."/>
        </authorList>
    </citation>
    <scope>NUCLEOTIDE SEQUENCE</scope>
    <source>
        <tissue evidence="1">Skin</tissue>
    </source>
</reference>
<evidence type="ECO:0000313" key="1">
    <source>
        <dbReference type="EMBL" id="CEK99174.1"/>
    </source>
</evidence>